<dbReference type="KEGG" id="cace:CACET_c14880"/>
<dbReference type="Proteomes" id="UP000035704">
    <property type="component" value="Chromosome"/>
</dbReference>
<name>A0A0G3W9D5_9CLOT</name>
<proteinExistence type="predicted"/>
<protein>
    <recommendedName>
        <fullName evidence="3">N-formylglutamate amidohydrolase</fullName>
    </recommendedName>
</protein>
<gene>
    <name evidence="1" type="ORF">CACET_c14880</name>
</gene>
<sequence length="245" mass="28367">MVLKKLYFLSLEVVIFISKILNFNNQLISNALLLEGEFSSNHYLGRNYNCLFKYKEGVIPIIISAPHAVKQVRNGLIKNPDIFTGSLALILAQRTKCHAIYRTFTGNGDSNSDSICSYKDYLVKKIMQYPLRCLIDLHGLHKKRPFMIDVGTLNGKSISKEIENLIIETFLEEDIRDVRFNYLFNANKEGTVVKTIWEKTNIPSFQLEINGLYRDLSYIESWNKFQQIVITLEKLIYRLNKTLSN</sequence>
<dbReference type="RefSeq" id="WP_158386009.1">
    <property type="nucleotide sequence ID" value="NZ_CP009687.1"/>
</dbReference>
<organism evidence="1 2">
    <name type="scientific">Clostridium aceticum</name>
    <dbReference type="NCBI Taxonomy" id="84022"/>
    <lineage>
        <taxon>Bacteria</taxon>
        <taxon>Bacillati</taxon>
        <taxon>Bacillota</taxon>
        <taxon>Clostridia</taxon>
        <taxon>Eubacteriales</taxon>
        <taxon>Clostridiaceae</taxon>
        <taxon>Clostridium</taxon>
    </lineage>
</organism>
<evidence type="ECO:0000313" key="1">
    <source>
        <dbReference type="EMBL" id="AKL94948.1"/>
    </source>
</evidence>
<dbReference type="AlphaFoldDB" id="A0A0G3W9D5"/>
<dbReference type="PATRIC" id="fig|84022.6.peg.1487"/>
<evidence type="ECO:0000313" key="2">
    <source>
        <dbReference type="Proteomes" id="UP000035704"/>
    </source>
</evidence>
<dbReference type="STRING" id="84022.CACET_c14880"/>
<reference evidence="1 2" key="1">
    <citation type="submission" date="2014-10" db="EMBL/GenBank/DDBJ databases">
        <title>Genome sequence of Clostridium aceticum DSM 1496.</title>
        <authorList>
            <person name="Poehlein A."/>
            <person name="Schiel-Bengelsdorf B."/>
            <person name="Gottschalk G."/>
            <person name="Duerre P."/>
            <person name="Daniel R."/>
        </authorList>
    </citation>
    <scope>NUCLEOTIDE SEQUENCE [LARGE SCALE GENOMIC DNA]</scope>
    <source>
        <strain evidence="1 2">DSM 1496</strain>
    </source>
</reference>
<evidence type="ECO:0008006" key="3">
    <source>
        <dbReference type="Google" id="ProtNLM"/>
    </source>
</evidence>
<keyword evidence="2" id="KW-1185">Reference proteome</keyword>
<accession>A0A0G3W9D5</accession>
<dbReference type="EMBL" id="CP009687">
    <property type="protein sequence ID" value="AKL94948.1"/>
    <property type="molecule type" value="Genomic_DNA"/>
</dbReference>
<dbReference type="Gene3D" id="3.40.630.40">
    <property type="entry name" value="Zn-dependent exopeptidases"/>
    <property type="match status" value="1"/>
</dbReference>
<dbReference type="OrthoDB" id="2962133at2"/>